<feature type="domain" description="Phage tail tape measure protein" evidence="1">
    <location>
        <begin position="64"/>
        <end position="271"/>
    </location>
</feature>
<evidence type="ECO:0000259" key="1">
    <source>
        <dbReference type="Pfam" id="PF10145"/>
    </source>
</evidence>
<sequence length="388" mass="40550">MANTEINNLKIGEWFAAGGMAAVISGIKNIWNEVAELDSALTDLKKTTDATEAELKAFCFTSNDTAKQIGVPTAEIINAAAAWSRLGYSIKDAAALAKNSAILASISPDLNIGQAVDGLATSLKAFKIEAGDSLDGVISKINVIGNTKALNNGTIVDILTNSASAMAAGNNTLEQTIALGTAAAEITGNAGEAGNALKSVSMRIRGIDEDTGQFSESLDNLKETIYDLTGVSVMQDANTYKSTYDILKQISDVWNTLAGKAQAETLEALFGKEQTDAGNTILSNFDSAENAMVSMARSAGNAMEAMNGIFDSVDYKLNRLKETGVGIGQNLFGGDDMKASIDILNKFAEAVDFLTGKLGLFGTVGAGLGIGAFIQNLDWLKCRAAKIA</sequence>
<proteinExistence type="predicted"/>
<gene>
    <name evidence="2" type="ORF">CSLFYP84_00314</name>
</gene>
<dbReference type="RefSeq" id="WP_243759596.1">
    <property type="nucleotide sequence ID" value="NZ_BAABZD010000009.1"/>
</dbReference>
<accession>A0A6N2YMI0</accession>
<dbReference type="Pfam" id="PF10145">
    <property type="entry name" value="PhageMin_Tail"/>
    <property type="match status" value="1"/>
</dbReference>
<evidence type="ECO:0000313" key="2">
    <source>
        <dbReference type="EMBL" id="VYT68071.1"/>
    </source>
</evidence>
<protein>
    <submittedName>
        <fullName evidence="2">Phage-related minor tail protein</fullName>
    </submittedName>
</protein>
<dbReference type="InterPro" id="IPR010090">
    <property type="entry name" value="Phage_tape_meas"/>
</dbReference>
<dbReference type="AlphaFoldDB" id="A0A6N2YMI0"/>
<name>A0A6N2YMI0_CLOSY</name>
<reference evidence="2" key="1">
    <citation type="submission" date="2019-11" db="EMBL/GenBank/DDBJ databases">
        <authorList>
            <person name="Feng L."/>
        </authorList>
    </citation>
    <scope>NUCLEOTIDE SEQUENCE</scope>
    <source>
        <strain evidence="2">CsymbiosumLFYP84</strain>
    </source>
</reference>
<dbReference type="NCBIfam" id="TIGR01760">
    <property type="entry name" value="tape_meas_TP901"/>
    <property type="match status" value="1"/>
</dbReference>
<organism evidence="2">
    <name type="scientific">Clostridium symbiosum</name>
    <name type="common">Bacteroides symbiosus</name>
    <dbReference type="NCBI Taxonomy" id="1512"/>
    <lineage>
        <taxon>Bacteria</taxon>
        <taxon>Bacillati</taxon>
        <taxon>Bacillota</taxon>
        <taxon>Clostridia</taxon>
        <taxon>Lachnospirales</taxon>
        <taxon>Lachnospiraceae</taxon>
        <taxon>Otoolea</taxon>
    </lineage>
</organism>
<dbReference type="EMBL" id="CACRUA010000002">
    <property type="protein sequence ID" value="VYT68071.1"/>
    <property type="molecule type" value="Genomic_DNA"/>
</dbReference>